<gene>
    <name evidence="1" type="ORF">EYF80_023610</name>
</gene>
<sequence length="98" mass="11057">MSSLSSMLALNQERLWGCGRPIRAPKDMDSCRWFRDSKQRLCDHKITSVSFSVICDGACSMKTRFRDQSVLEGSFHVPKPISEADCEVLLSVTAAHHR</sequence>
<dbReference type="Proteomes" id="UP000314294">
    <property type="component" value="Unassembled WGS sequence"/>
</dbReference>
<accession>A0A4Z2HMW5</accession>
<reference evidence="1 2" key="1">
    <citation type="submission" date="2019-03" db="EMBL/GenBank/DDBJ databases">
        <title>First draft genome of Liparis tanakae, snailfish: a comprehensive survey of snailfish specific genes.</title>
        <authorList>
            <person name="Kim W."/>
            <person name="Song I."/>
            <person name="Jeong J.-H."/>
            <person name="Kim D."/>
            <person name="Kim S."/>
            <person name="Ryu S."/>
            <person name="Song J.Y."/>
            <person name="Lee S.K."/>
        </authorList>
    </citation>
    <scope>NUCLEOTIDE SEQUENCE [LARGE SCALE GENOMIC DNA]</scope>
    <source>
        <tissue evidence="1">Muscle</tissue>
    </source>
</reference>
<proteinExistence type="predicted"/>
<dbReference type="AlphaFoldDB" id="A0A4Z2HMW5"/>
<dbReference type="EMBL" id="SRLO01000224">
    <property type="protein sequence ID" value="TNN66132.1"/>
    <property type="molecule type" value="Genomic_DNA"/>
</dbReference>
<protein>
    <submittedName>
        <fullName evidence="1">Uncharacterized protein</fullName>
    </submittedName>
</protein>
<evidence type="ECO:0000313" key="2">
    <source>
        <dbReference type="Proteomes" id="UP000314294"/>
    </source>
</evidence>
<comment type="caution">
    <text evidence="1">The sequence shown here is derived from an EMBL/GenBank/DDBJ whole genome shotgun (WGS) entry which is preliminary data.</text>
</comment>
<name>A0A4Z2HMW5_9TELE</name>
<keyword evidence="2" id="KW-1185">Reference proteome</keyword>
<organism evidence="1 2">
    <name type="scientific">Liparis tanakae</name>
    <name type="common">Tanaka's snailfish</name>
    <dbReference type="NCBI Taxonomy" id="230148"/>
    <lineage>
        <taxon>Eukaryota</taxon>
        <taxon>Metazoa</taxon>
        <taxon>Chordata</taxon>
        <taxon>Craniata</taxon>
        <taxon>Vertebrata</taxon>
        <taxon>Euteleostomi</taxon>
        <taxon>Actinopterygii</taxon>
        <taxon>Neopterygii</taxon>
        <taxon>Teleostei</taxon>
        <taxon>Neoteleostei</taxon>
        <taxon>Acanthomorphata</taxon>
        <taxon>Eupercaria</taxon>
        <taxon>Perciformes</taxon>
        <taxon>Cottioidei</taxon>
        <taxon>Cottales</taxon>
        <taxon>Liparidae</taxon>
        <taxon>Liparis</taxon>
    </lineage>
</organism>
<evidence type="ECO:0000313" key="1">
    <source>
        <dbReference type="EMBL" id="TNN66132.1"/>
    </source>
</evidence>